<keyword evidence="2" id="KW-0489">Methyltransferase</keyword>
<keyword evidence="2" id="KW-0808">Transferase</keyword>
<dbReference type="Pfam" id="PF05050">
    <property type="entry name" value="Methyltransf_21"/>
    <property type="match status" value="1"/>
</dbReference>
<evidence type="ECO:0000259" key="1">
    <source>
        <dbReference type="Pfam" id="PF05050"/>
    </source>
</evidence>
<dbReference type="GO" id="GO:0008168">
    <property type="term" value="F:methyltransferase activity"/>
    <property type="evidence" value="ECO:0007669"/>
    <property type="project" value="UniProtKB-KW"/>
</dbReference>
<comment type="caution">
    <text evidence="2">The sequence shown here is derived from an EMBL/GenBank/DDBJ whole genome shotgun (WGS) entry which is preliminary data.</text>
</comment>
<feature type="domain" description="Methyltransferase FkbM" evidence="1">
    <location>
        <begin position="74"/>
        <end position="239"/>
    </location>
</feature>
<reference evidence="2 3" key="1">
    <citation type="submission" date="2018-12" db="EMBL/GenBank/DDBJ databases">
        <authorList>
            <person name="Lunina O.N."/>
            <person name="Grouzdev D.S."/>
            <person name="Gorlenko V.M."/>
            <person name="Savvichev A.S."/>
        </authorList>
    </citation>
    <scope>NUCLEOTIDE SEQUENCE [LARGE SCALE GENOMIC DNA]</scope>
    <source>
        <strain evidence="2 3">BrKhr-17</strain>
    </source>
</reference>
<proteinExistence type="predicted"/>
<gene>
    <name evidence="2" type="ORF">EKD02_09740</name>
</gene>
<dbReference type="NCBIfam" id="TIGR01444">
    <property type="entry name" value="fkbM_fam"/>
    <property type="match status" value="1"/>
</dbReference>
<accession>A0A3S0KZP1</accession>
<dbReference type="RefSeq" id="WP_126385311.1">
    <property type="nucleotide sequence ID" value="NZ_RXYK01000036.1"/>
</dbReference>
<dbReference type="SUPFAM" id="SSF53335">
    <property type="entry name" value="S-adenosyl-L-methionine-dependent methyltransferases"/>
    <property type="match status" value="1"/>
</dbReference>
<dbReference type="AlphaFoldDB" id="A0A3S0KZP1"/>
<dbReference type="Proteomes" id="UP000279908">
    <property type="component" value="Unassembled WGS sequence"/>
</dbReference>
<protein>
    <submittedName>
        <fullName evidence="2">FkbM family methyltransferase</fullName>
    </submittedName>
</protein>
<dbReference type="InterPro" id="IPR052514">
    <property type="entry name" value="SAM-dependent_MTase"/>
</dbReference>
<dbReference type="Gene3D" id="3.40.50.150">
    <property type="entry name" value="Vaccinia Virus protein VP39"/>
    <property type="match status" value="1"/>
</dbReference>
<dbReference type="PANTHER" id="PTHR34203:SF15">
    <property type="entry name" value="SLL1173 PROTEIN"/>
    <property type="match status" value="1"/>
</dbReference>
<evidence type="ECO:0000313" key="3">
    <source>
        <dbReference type="Proteomes" id="UP000279908"/>
    </source>
</evidence>
<dbReference type="PANTHER" id="PTHR34203">
    <property type="entry name" value="METHYLTRANSFERASE, FKBM FAMILY PROTEIN"/>
    <property type="match status" value="1"/>
</dbReference>
<organism evidence="2 3">
    <name type="scientific">Chlorobium phaeovibrioides</name>
    <dbReference type="NCBI Taxonomy" id="1094"/>
    <lineage>
        <taxon>Bacteria</taxon>
        <taxon>Pseudomonadati</taxon>
        <taxon>Chlorobiota</taxon>
        <taxon>Chlorobiia</taxon>
        <taxon>Chlorobiales</taxon>
        <taxon>Chlorobiaceae</taxon>
        <taxon>Chlorobium/Pelodictyon group</taxon>
        <taxon>Chlorobium</taxon>
    </lineage>
</organism>
<name>A0A3S0KZP1_CHLPH</name>
<sequence>MKPIFDVLKHLARLFMKIYFPTGPYRVKEVELFGFRALLFIDQLICQKMYLRVFERAETKVLQKLIKTDDVCIDIGANVGYYTLLFSKQASHVMSFEPIDQNADLLQLSLSTNEINNVEIFRFVCGSNSGNISFAQSEESGLSSVLSGVSPHDGMGEFGASIRNVLAKKLIRIDDIDINRLDIVKIDVEGYEAEVLAGMKNTLLRLRPRLIMIELVDSYLSSYGSSIEEVFIFMKNIDYVPMEIIGSTLMPWRGGRVINDDYFFSVRDLVVSV</sequence>
<evidence type="ECO:0000313" key="2">
    <source>
        <dbReference type="EMBL" id="RTY34605.1"/>
    </source>
</evidence>
<dbReference type="InterPro" id="IPR006342">
    <property type="entry name" value="FkbM_mtfrase"/>
</dbReference>
<dbReference type="EMBL" id="RXYK01000036">
    <property type="protein sequence ID" value="RTY34605.1"/>
    <property type="molecule type" value="Genomic_DNA"/>
</dbReference>
<dbReference type="GO" id="GO:0032259">
    <property type="term" value="P:methylation"/>
    <property type="evidence" value="ECO:0007669"/>
    <property type="project" value="UniProtKB-KW"/>
</dbReference>
<dbReference type="InterPro" id="IPR029063">
    <property type="entry name" value="SAM-dependent_MTases_sf"/>
</dbReference>